<proteinExistence type="predicted"/>
<feature type="region of interest" description="Disordered" evidence="1">
    <location>
        <begin position="47"/>
        <end position="78"/>
    </location>
</feature>
<accession>A0ABV0MYY1</accession>
<gene>
    <name evidence="2" type="ORF">GOODEAATRI_005624</name>
</gene>
<comment type="caution">
    <text evidence="2">The sequence shown here is derived from an EMBL/GenBank/DDBJ whole genome shotgun (WGS) entry which is preliminary data.</text>
</comment>
<dbReference type="Proteomes" id="UP001476798">
    <property type="component" value="Unassembled WGS sequence"/>
</dbReference>
<name>A0ABV0MYY1_9TELE</name>
<evidence type="ECO:0000313" key="2">
    <source>
        <dbReference type="EMBL" id="MEQ2164334.1"/>
    </source>
</evidence>
<keyword evidence="3" id="KW-1185">Reference proteome</keyword>
<reference evidence="2 3" key="1">
    <citation type="submission" date="2021-06" db="EMBL/GenBank/DDBJ databases">
        <authorList>
            <person name="Palmer J.M."/>
        </authorList>
    </citation>
    <scope>NUCLEOTIDE SEQUENCE [LARGE SCALE GENOMIC DNA]</scope>
    <source>
        <strain evidence="2 3">GA_2019</strain>
        <tissue evidence="2">Muscle</tissue>
    </source>
</reference>
<evidence type="ECO:0000256" key="1">
    <source>
        <dbReference type="SAM" id="MobiDB-lite"/>
    </source>
</evidence>
<sequence length="149" mass="16068">MHNNTKRLIRDTHVNLPLPAYCGGPHFQAFFRINKKGHQWTTANRVLKGPQQPERRGISAPLPGQRGLGHAGNRASGNKAPNEAVLVQTVGVEGWGGTLTLIAEGSNRSAVSWYCGCGHSHGLLVCTPGVTRRLGRKGSGVEGMEYKHI</sequence>
<protein>
    <recommendedName>
        <fullName evidence="4">Ribosomal protein L2</fullName>
    </recommendedName>
</protein>
<evidence type="ECO:0008006" key="4">
    <source>
        <dbReference type="Google" id="ProtNLM"/>
    </source>
</evidence>
<organism evidence="2 3">
    <name type="scientific">Goodea atripinnis</name>
    <dbReference type="NCBI Taxonomy" id="208336"/>
    <lineage>
        <taxon>Eukaryota</taxon>
        <taxon>Metazoa</taxon>
        <taxon>Chordata</taxon>
        <taxon>Craniata</taxon>
        <taxon>Vertebrata</taxon>
        <taxon>Euteleostomi</taxon>
        <taxon>Actinopterygii</taxon>
        <taxon>Neopterygii</taxon>
        <taxon>Teleostei</taxon>
        <taxon>Neoteleostei</taxon>
        <taxon>Acanthomorphata</taxon>
        <taxon>Ovalentaria</taxon>
        <taxon>Atherinomorphae</taxon>
        <taxon>Cyprinodontiformes</taxon>
        <taxon>Goodeidae</taxon>
        <taxon>Goodea</taxon>
    </lineage>
</organism>
<evidence type="ECO:0000313" key="3">
    <source>
        <dbReference type="Proteomes" id="UP001476798"/>
    </source>
</evidence>
<dbReference type="EMBL" id="JAHRIO010020249">
    <property type="protein sequence ID" value="MEQ2164334.1"/>
    <property type="molecule type" value="Genomic_DNA"/>
</dbReference>